<feature type="binding site" evidence="15">
    <location>
        <position position="84"/>
    </location>
    <ligand>
        <name>Mn(2+)</name>
        <dbReference type="ChEBI" id="CHEBI:29035"/>
        <label>2</label>
    </ligand>
</feature>
<feature type="domain" description="Metalloenzyme" evidence="17">
    <location>
        <begin position="26"/>
        <end position="519"/>
    </location>
</feature>
<feature type="binding site" evidence="15">
    <location>
        <position position="480"/>
    </location>
    <ligand>
        <name>Mn(2+)</name>
        <dbReference type="ChEBI" id="CHEBI:29035"/>
        <label>1</label>
    </ligand>
</feature>
<dbReference type="GO" id="GO:0005737">
    <property type="term" value="C:cytoplasm"/>
    <property type="evidence" value="ECO:0007669"/>
    <property type="project" value="InterPro"/>
</dbReference>
<dbReference type="InterPro" id="IPR011258">
    <property type="entry name" value="BPG-indep_PGM_N"/>
</dbReference>
<evidence type="ECO:0000256" key="16">
    <source>
        <dbReference type="SAM" id="MobiDB-lite"/>
    </source>
</evidence>
<comment type="catalytic activity">
    <reaction evidence="1">
        <text>(2R)-2-phosphoglycerate = (2R)-3-phosphoglycerate</text>
        <dbReference type="Rhea" id="RHEA:15901"/>
        <dbReference type="ChEBI" id="CHEBI:58272"/>
        <dbReference type="ChEBI" id="CHEBI:58289"/>
        <dbReference type="EC" id="5.4.2.12"/>
    </reaction>
</comment>
<dbReference type="PANTHER" id="PTHR31637">
    <property type="entry name" value="2,3-BISPHOSPHOGLYCERATE-INDEPENDENT PHOSPHOGLYCERATE MUTASE"/>
    <property type="match status" value="1"/>
</dbReference>
<evidence type="ECO:0000313" key="20">
    <source>
        <dbReference type="Proteomes" id="UP001182556"/>
    </source>
</evidence>
<evidence type="ECO:0000256" key="3">
    <source>
        <dbReference type="ARBA" id="ARBA00002315"/>
    </source>
</evidence>
<evidence type="ECO:0000256" key="9">
    <source>
        <dbReference type="ARBA" id="ARBA00023211"/>
    </source>
</evidence>
<evidence type="ECO:0000256" key="11">
    <source>
        <dbReference type="ARBA" id="ARBA00071648"/>
    </source>
</evidence>
<feature type="binding site" evidence="14">
    <location>
        <position position="353"/>
    </location>
    <ligand>
        <name>substrate</name>
    </ligand>
</feature>
<evidence type="ECO:0000313" key="19">
    <source>
        <dbReference type="EMBL" id="KAK1926072.1"/>
    </source>
</evidence>
<feature type="binding site" evidence="14">
    <location>
        <position position="145"/>
    </location>
    <ligand>
        <name>substrate</name>
    </ligand>
</feature>
<comment type="similarity">
    <text evidence="5">Belongs to the BPG-independent phosphoglycerate mutase family.</text>
</comment>
<accession>A0AAD9FTR2</accession>
<dbReference type="GO" id="GO:0030145">
    <property type="term" value="F:manganese ion binding"/>
    <property type="evidence" value="ECO:0007669"/>
    <property type="project" value="InterPro"/>
</dbReference>
<dbReference type="SUPFAM" id="SSF64158">
    <property type="entry name" value="2,3-Bisphosphoglycerate-independent phosphoglycerate mutase, substrate-binding domain"/>
    <property type="match status" value="1"/>
</dbReference>
<evidence type="ECO:0000256" key="2">
    <source>
        <dbReference type="ARBA" id="ARBA00001936"/>
    </source>
</evidence>
<proteinExistence type="inferred from homology"/>
<gene>
    <name evidence="19" type="ORF">DB88DRAFT_480580</name>
</gene>
<evidence type="ECO:0000256" key="7">
    <source>
        <dbReference type="ARBA" id="ARBA00022723"/>
    </source>
</evidence>
<feature type="binding site" evidence="14">
    <location>
        <begin position="281"/>
        <end position="284"/>
    </location>
    <ligand>
        <name>substrate</name>
    </ligand>
</feature>
<dbReference type="InterPro" id="IPR017850">
    <property type="entry name" value="Alkaline_phosphatase_core_sf"/>
</dbReference>
<feature type="binding site" evidence="15">
    <location>
        <position position="424"/>
    </location>
    <ligand>
        <name>Mn(2+)</name>
        <dbReference type="ChEBI" id="CHEBI:29035"/>
        <label>1</label>
    </ligand>
</feature>
<dbReference type="NCBIfam" id="TIGR01307">
    <property type="entry name" value="pgm_bpd_ind"/>
    <property type="match status" value="1"/>
</dbReference>
<feature type="binding site" evidence="14">
    <location>
        <position position="213"/>
    </location>
    <ligand>
        <name>substrate</name>
    </ligand>
</feature>
<evidence type="ECO:0000256" key="5">
    <source>
        <dbReference type="ARBA" id="ARBA00008819"/>
    </source>
</evidence>
<dbReference type="AlphaFoldDB" id="A0AAD9FTR2"/>
<feature type="binding site" evidence="14">
    <location>
        <begin position="175"/>
        <end position="176"/>
    </location>
    <ligand>
        <name>substrate</name>
    </ligand>
</feature>
<evidence type="ECO:0000259" key="17">
    <source>
        <dbReference type="Pfam" id="PF01676"/>
    </source>
</evidence>
<feature type="active site" description="Phosphoserine intermediate" evidence="13">
    <location>
        <position position="84"/>
    </location>
</feature>
<reference evidence="19" key="1">
    <citation type="submission" date="2023-02" db="EMBL/GenBank/DDBJ databases">
        <title>Identification and recombinant expression of a fungal hydrolase from Papiliotrema laurentii that hydrolyzes apple cutin and clears colloidal polyester polyurethane.</title>
        <authorList>
            <consortium name="DOE Joint Genome Institute"/>
            <person name="Roman V.A."/>
            <person name="Bojanowski C."/>
            <person name="Crable B.R."/>
            <person name="Wagner D.N."/>
            <person name="Hung C.S."/>
            <person name="Nadeau L.J."/>
            <person name="Schratz L."/>
            <person name="Haridas S."/>
            <person name="Pangilinan J."/>
            <person name="Lipzen A."/>
            <person name="Na H."/>
            <person name="Yan M."/>
            <person name="Ng V."/>
            <person name="Grigoriev I.V."/>
            <person name="Spatafora J.W."/>
            <person name="Barlow D."/>
            <person name="Biffinger J."/>
            <person name="Kelley-Loughnane N."/>
            <person name="Varaljay V.A."/>
            <person name="Crookes-Goodson W.J."/>
        </authorList>
    </citation>
    <scope>NUCLEOTIDE SEQUENCE</scope>
    <source>
        <strain evidence="19">5307AH</strain>
    </source>
</reference>
<evidence type="ECO:0000256" key="15">
    <source>
        <dbReference type="PIRSR" id="PIRSR001492-3"/>
    </source>
</evidence>
<evidence type="ECO:0000256" key="12">
    <source>
        <dbReference type="ARBA" id="ARBA00083354"/>
    </source>
</evidence>
<keyword evidence="7 15" id="KW-0479">Metal-binding</keyword>
<dbReference type="InterPro" id="IPR006124">
    <property type="entry name" value="Metalloenzyme"/>
</dbReference>
<comment type="function">
    <text evidence="3">Catalyzes the interconversion of 2-phosphoglycerate and 3-phosphoglycerate.</text>
</comment>
<dbReference type="PIRSF" id="PIRSF001492">
    <property type="entry name" value="IPGAM"/>
    <property type="match status" value="1"/>
</dbReference>
<evidence type="ECO:0000256" key="6">
    <source>
        <dbReference type="ARBA" id="ARBA00012026"/>
    </source>
</evidence>
<name>A0AAD9FTR2_PAPLA</name>
<evidence type="ECO:0000256" key="14">
    <source>
        <dbReference type="PIRSR" id="PIRSR001492-2"/>
    </source>
</evidence>
<feature type="compositionally biased region" description="Basic and acidic residues" evidence="16">
    <location>
        <begin position="11"/>
        <end position="21"/>
    </location>
</feature>
<evidence type="ECO:0000256" key="13">
    <source>
        <dbReference type="PIRSR" id="PIRSR001492-1"/>
    </source>
</evidence>
<feature type="binding site" evidence="15">
    <location>
        <position position="461"/>
    </location>
    <ligand>
        <name>Mn(2+)</name>
        <dbReference type="ChEBI" id="CHEBI:29035"/>
        <label>2</label>
    </ligand>
</feature>
<comment type="cofactor">
    <cofactor evidence="2">
        <name>Mn(2+)</name>
        <dbReference type="ChEBI" id="CHEBI:29035"/>
    </cofactor>
</comment>
<dbReference type="CDD" id="cd16010">
    <property type="entry name" value="iPGM"/>
    <property type="match status" value="1"/>
</dbReference>
<dbReference type="Proteomes" id="UP001182556">
    <property type="component" value="Unassembled WGS sequence"/>
</dbReference>
<keyword evidence="10" id="KW-0413">Isomerase</keyword>
<protein>
    <recommendedName>
        <fullName evidence="11">2,3-bisphosphoglycerate-independent phosphoglycerate mutase</fullName>
        <ecNumber evidence="6">5.4.2.12</ecNumber>
    </recommendedName>
    <alternativeName>
        <fullName evidence="12">Cofactor-independent phosphoglycerate mutase homolog</fullName>
    </alternativeName>
</protein>
<dbReference type="PANTHER" id="PTHR31637:SF0">
    <property type="entry name" value="2,3-BISPHOSPHOGLYCERATE-INDEPENDENT PHOSPHOGLYCERATE MUTASE"/>
    <property type="match status" value="1"/>
</dbReference>
<feature type="domain" description="BPG-independent PGAM N-terminal" evidence="18">
    <location>
        <begin position="104"/>
        <end position="316"/>
    </location>
</feature>
<dbReference type="SUPFAM" id="SSF53649">
    <property type="entry name" value="Alkaline phosphatase-like"/>
    <property type="match status" value="1"/>
</dbReference>
<dbReference type="FunFam" id="3.40.1450.10:FF:000001">
    <property type="entry name" value="2,3-bisphosphoglycerate-independent phosphoglycerate mutase"/>
    <property type="match status" value="1"/>
</dbReference>
<keyword evidence="8" id="KW-0324">Glycolysis</keyword>
<dbReference type="HAMAP" id="MF_01038">
    <property type="entry name" value="GpmI"/>
    <property type="match status" value="1"/>
</dbReference>
<feature type="binding site" evidence="15">
    <location>
        <position position="462"/>
    </location>
    <ligand>
        <name>Mn(2+)</name>
        <dbReference type="ChEBI" id="CHEBI:29035"/>
        <label>2</label>
    </ligand>
</feature>
<feature type="binding site" evidence="14">
    <location>
        <position position="207"/>
    </location>
    <ligand>
        <name>substrate</name>
    </ligand>
</feature>
<dbReference type="InterPro" id="IPR005995">
    <property type="entry name" value="Pgm_bpd_ind"/>
</dbReference>
<evidence type="ECO:0000256" key="1">
    <source>
        <dbReference type="ARBA" id="ARBA00000370"/>
    </source>
</evidence>
<dbReference type="Gene3D" id="3.40.1450.10">
    <property type="entry name" value="BPG-independent phosphoglycerate mutase, domain B"/>
    <property type="match status" value="1"/>
</dbReference>
<comment type="caution">
    <text evidence="19">The sequence shown here is derived from an EMBL/GenBank/DDBJ whole genome shotgun (WGS) entry which is preliminary data.</text>
</comment>
<evidence type="ECO:0000259" key="18">
    <source>
        <dbReference type="Pfam" id="PF06415"/>
    </source>
</evidence>
<dbReference type="EC" id="5.4.2.12" evidence="6"/>
<comment type="pathway">
    <text evidence="4">Carbohydrate degradation; glycolysis; pyruvate from D-glyceraldehyde 3-phosphate: step 3/5.</text>
</comment>
<dbReference type="GO" id="GO:0006096">
    <property type="term" value="P:glycolytic process"/>
    <property type="evidence" value="ECO:0007669"/>
    <property type="project" value="UniProtKB-KW"/>
</dbReference>
<keyword evidence="9 15" id="KW-0464">Manganese</keyword>
<evidence type="ECO:0000256" key="8">
    <source>
        <dbReference type="ARBA" id="ARBA00023152"/>
    </source>
</evidence>
<feature type="binding site" evidence="15">
    <location>
        <position position="34"/>
    </location>
    <ligand>
        <name>Mn(2+)</name>
        <dbReference type="ChEBI" id="CHEBI:29035"/>
        <label>2</label>
    </ligand>
</feature>
<dbReference type="FunFam" id="3.40.720.10:FF:000001">
    <property type="entry name" value="2,3-bisphosphoglycerate-independent phosphoglycerate mutase"/>
    <property type="match status" value="1"/>
</dbReference>
<dbReference type="GO" id="GO:0006007">
    <property type="term" value="P:glucose catabolic process"/>
    <property type="evidence" value="ECO:0007669"/>
    <property type="project" value="InterPro"/>
</dbReference>
<evidence type="ECO:0000256" key="4">
    <source>
        <dbReference type="ARBA" id="ARBA00004798"/>
    </source>
</evidence>
<dbReference type="Pfam" id="PF01676">
    <property type="entry name" value="Metalloenzyme"/>
    <property type="match status" value="1"/>
</dbReference>
<evidence type="ECO:0000256" key="10">
    <source>
        <dbReference type="ARBA" id="ARBA00023235"/>
    </source>
</evidence>
<feature type="binding site" evidence="15">
    <location>
        <position position="420"/>
    </location>
    <ligand>
        <name>Mn(2+)</name>
        <dbReference type="ChEBI" id="CHEBI:29035"/>
        <label>1</label>
    </ligand>
</feature>
<organism evidence="19 20">
    <name type="scientific">Papiliotrema laurentii</name>
    <name type="common">Cryptococcus laurentii</name>
    <dbReference type="NCBI Taxonomy" id="5418"/>
    <lineage>
        <taxon>Eukaryota</taxon>
        <taxon>Fungi</taxon>
        <taxon>Dikarya</taxon>
        <taxon>Basidiomycota</taxon>
        <taxon>Agaricomycotina</taxon>
        <taxon>Tremellomycetes</taxon>
        <taxon>Tremellales</taxon>
        <taxon>Rhynchogastremaceae</taxon>
        <taxon>Papiliotrema</taxon>
    </lineage>
</organism>
<dbReference type="Gene3D" id="3.40.720.10">
    <property type="entry name" value="Alkaline Phosphatase, subunit A"/>
    <property type="match status" value="1"/>
</dbReference>
<keyword evidence="20" id="KW-1185">Reference proteome</keyword>
<dbReference type="InterPro" id="IPR036646">
    <property type="entry name" value="PGAM_B_sf"/>
</dbReference>
<dbReference type="Pfam" id="PF06415">
    <property type="entry name" value="iPGM_N"/>
    <property type="match status" value="1"/>
</dbReference>
<sequence length="533" mass="58417">MAARPPTSPEPRGDAKKQKTSADIKKKVCLIVHDGWGLSDNEKGNAIFHGDTTHMDAIRDKHNFVPLDAHGLAVGLKEGLMGNSEVGHLNIGAGRIVWQDIVKIDQSIKKNDFEKQPAIIDSMKHAAAHGSRLHLLGLVSDGGVHSHIQHLFALLRTAKDHKIEHVYIHFFGDGRDTAPRSATKYLQQLQDYIKEIGVGEISTVAGRYYAMDRDKRWDRVKIAVDALTDGTGDKVNGEDLIKTVEDGYAKDITDEFIKPIISGSEDSRIKKGDTLFMFNYRSDRMREITAVFGLPDKPMEVNIPEDLHITTMSKYNPEWTFPVAFPPASMDNVLAETLAKQGASQCHIAETEKYAHVTFFFNGGVEKQFEGEQREMIPSPKVATYDKQPEMSVQGVADKVAEVVKSNKFDFVMCNFAPPDMVGHTGVYDAAVVAITATDKAVKTVYDACEEAGYVLAVTADHGNAEQMLDPETGNPHTAHTTNPVPFIVTGDKGALEVSGEPGALADVAPTILAIMGLEQPEEMTGRSLLSKQ</sequence>
<feature type="region of interest" description="Disordered" evidence="16">
    <location>
        <begin position="1"/>
        <end position="21"/>
    </location>
</feature>
<dbReference type="GO" id="GO:0004619">
    <property type="term" value="F:phosphoglycerate mutase activity"/>
    <property type="evidence" value="ECO:0007669"/>
    <property type="project" value="UniProtKB-EC"/>
</dbReference>
<dbReference type="EMBL" id="JAODAN010000002">
    <property type="protein sequence ID" value="KAK1926072.1"/>
    <property type="molecule type" value="Genomic_DNA"/>
</dbReference>